<protein>
    <submittedName>
        <fullName evidence="1">Uncharacterized protein</fullName>
    </submittedName>
</protein>
<sequence>MFVEVIQGQVTDPAALRAAFEEWQRDLAPGATGWLGATSGVTDDGRFIGIVRFASTADARRNADRPEQTAWWNRHKHLLGDNPTMVDSEDVDLDLIGDPDRAGFVQFMVGRMTDLARARELMKSDPEEFAALRPDVLGTVTVNHGDGAFTTVIYFTSEAEAREGERKEPPPEVQAQMAEMGALMVGEPEWFDLRDPWLETPA</sequence>
<dbReference type="EMBL" id="BAAALT010000083">
    <property type="protein sequence ID" value="GAA1806266.1"/>
    <property type="molecule type" value="Genomic_DNA"/>
</dbReference>
<dbReference type="Proteomes" id="UP001500218">
    <property type="component" value="Unassembled WGS sequence"/>
</dbReference>
<evidence type="ECO:0000313" key="1">
    <source>
        <dbReference type="EMBL" id="GAA1806266.1"/>
    </source>
</evidence>
<proteinExistence type="predicted"/>
<dbReference type="SUPFAM" id="SSF54909">
    <property type="entry name" value="Dimeric alpha+beta barrel"/>
    <property type="match status" value="1"/>
</dbReference>
<evidence type="ECO:0000313" key="2">
    <source>
        <dbReference type="Proteomes" id="UP001500218"/>
    </source>
</evidence>
<dbReference type="InterPro" id="IPR011008">
    <property type="entry name" value="Dimeric_a/b-barrel"/>
</dbReference>
<reference evidence="1 2" key="1">
    <citation type="journal article" date="2019" name="Int. J. Syst. Evol. Microbiol.">
        <title>The Global Catalogue of Microorganisms (GCM) 10K type strain sequencing project: providing services to taxonomists for standard genome sequencing and annotation.</title>
        <authorList>
            <consortium name="The Broad Institute Genomics Platform"/>
            <consortium name="The Broad Institute Genome Sequencing Center for Infectious Disease"/>
            <person name="Wu L."/>
            <person name="Ma J."/>
        </authorList>
    </citation>
    <scope>NUCLEOTIDE SEQUENCE [LARGE SCALE GENOMIC DNA]</scope>
    <source>
        <strain evidence="1 2">JCM 13250</strain>
    </source>
</reference>
<organism evidence="1 2">
    <name type="scientific">Luedemannella flava</name>
    <dbReference type="NCBI Taxonomy" id="349316"/>
    <lineage>
        <taxon>Bacteria</taxon>
        <taxon>Bacillati</taxon>
        <taxon>Actinomycetota</taxon>
        <taxon>Actinomycetes</taxon>
        <taxon>Micromonosporales</taxon>
        <taxon>Micromonosporaceae</taxon>
        <taxon>Luedemannella</taxon>
    </lineage>
</organism>
<dbReference type="RefSeq" id="WP_344131360.1">
    <property type="nucleotide sequence ID" value="NZ_BAAALT010000083.1"/>
</dbReference>
<keyword evidence="2" id="KW-1185">Reference proteome</keyword>
<name>A0ABN2M1H9_9ACTN</name>
<comment type="caution">
    <text evidence="1">The sequence shown here is derived from an EMBL/GenBank/DDBJ whole genome shotgun (WGS) entry which is preliminary data.</text>
</comment>
<gene>
    <name evidence="1" type="ORF">GCM10009682_30230</name>
</gene>
<accession>A0ABN2M1H9</accession>